<protein>
    <recommendedName>
        <fullName evidence="3">Nitrous oxide-stimulated promoter family protein</fullName>
    </recommendedName>
</protein>
<reference evidence="1 2" key="2">
    <citation type="journal article" date="2015" name="Genome Announc.">
        <title>Complete Genome Sequence of Coriobacteriaceae Strain 68-1-3, a Novel Mucus-Degrading Isolate from the Swine Intestinal Tract.</title>
        <authorList>
            <person name="Looft T."/>
            <person name="Bayles D.O."/>
            <person name="Alt D.P."/>
            <person name="Stanton T.B."/>
        </authorList>
    </citation>
    <scope>NUCLEOTIDE SEQUENCE [LARGE SCALE GENOMIC DNA]</scope>
    <source>
        <strain evidence="1 2">68-1-3</strain>
    </source>
</reference>
<dbReference type="Proteomes" id="UP000031121">
    <property type="component" value="Chromosome"/>
</dbReference>
<proteinExistence type="predicted"/>
<evidence type="ECO:0000313" key="2">
    <source>
        <dbReference type="Proteomes" id="UP000031121"/>
    </source>
</evidence>
<dbReference type="Pfam" id="PF11756">
    <property type="entry name" value="YgbA_NO"/>
    <property type="match status" value="1"/>
</dbReference>
<evidence type="ECO:0008006" key="3">
    <source>
        <dbReference type="Google" id="ProtNLM"/>
    </source>
</evidence>
<evidence type="ECO:0000313" key="1">
    <source>
        <dbReference type="EMBL" id="AJC12193.1"/>
    </source>
</evidence>
<dbReference type="InterPro" id="IPR020483">
    <property type="entry name" value="Uncharacterised_YgbA"/>
</dbReference>
<sequence>MPEGASDPGLTEKQRRELEVVRCMIGIYCRGHHGSKRAELCAECRELADYVAQRVARCPMADSKTFCSSCPIHCYRPAMRERIRAVMRYAGPRMLLVSPIKALAHAVDTLRERTRGGKGRA</sequence>
<dbReference type="NCBIfam" id="NF007714">
    <property type="entry name" value="PRK10410.1-2"/>
    <property type="match status" value="1"/>
</dbReference>
<gene>
    <name evidence="1" type="ORF">JI75_05445</name>
</gene>
<keyword evidence="2" id="KW-1185">Reference proteome</keyword>
<dbReference type="KEGG" id="cbac:JI75_05445"/>
<dbReference type="STRING" id="1531429.JI75_05445"/>
<name>A0A0A8B5W4_9ACTN</name>
<organism evidence="1 2">
    <name type="scientific">Berryella intestinalis</name>
    <dbReference type="NCBI Taxonomy" id="1531429"/>
    <lineage>
        <taxon>Bacteria</taxon>
        <taxon>Bacillati</taxon>
        <taxon>Actinomycetota</taxon>
        <taxon>Coriobacteriia</taxon>
        <taxon>Eggerthellales</taxon>
        <taxon>Eggerthellaceae</taxon>
        <taxon>Berryella</taxon>
    </lineage>
</organism>
<dbReference type="HOGENOM" id="CLU_138593_0_0_11"/>
<reference evidence="2" key="1">
    <citation type="submission" date="2014-08" db="EMBL/GenBank/DDBJ databases">
        <title>Coriobacteriaceae sp. complete genome.</title>
        <authorList>
            <person name="Looft T."/>
            <person name="Bayles D.O."/>
            <person name="Stanton T.B."/>
        </authorList>
    </citation>
    <scope>NUCLEOTIDE SEQUENCE [LARGE SCALE GENOMIC DNA]</scope>
    <source>
        <strain evidence="2">68-1-3</strain>
    </source>
</reference>
<dbReference type="AlphaFoldDB" id="A0A0A8B5W4"/>
<accession>A0A0A8B5W4</accession>
<dbReference type="EMBL" id="CP009302">
    <property type="protein sequence ID" value="AJC12193.1"/>
    <property type="molecule type" value="Genomic_DNA"/>
</dbReference>